<dbReference type="Proteomes" id="UP000178859">
    <property type="component" value="Unassembled WGS sequence"/>
</dbReference>
<keyword evidence="1" id="KW-1133">Transmembrane helix</keyword>
<keyword evidence="1" id="KW-0472">Membrane</keyword>
<comment type="caution">
    <text evidence="2">The sequence shown here is derived from an EMBL/GenBank/DDBJ whole genome shotgun (WGS) entry which is preliminary data.</text>
</comment>
<feature type="transmembrane region" description="Helical" evidence="1">
    <location>
        <begin position="181"/>
        <end position="197"/>
    </location>
</feature>
<gene>
    <name evidence="2" type="ORF">A3I48_02550</name>
</gene>
<feature type="transmembrane region" description="Helical" evidence="1">
    <location>
        <begin position="297"/>
        <end position="315"/>
    </location>
</feature>
<feature type="transmembrane region" description="Helical" evidence="1">
    <location>
        <begin position="6"/>
        <end position="30"/>
    </location>
</feature>
<keyword evidence="1" id="KW-0812">Transmembrane</keyword>
<organism evidence="2 3">
    <name type="scientific">Candidatus Daviesbacteria bacterium RIFCSPLOWO2_02_FULL_36_7</name>
    <dbReference type="NCBI Taxonomy" id="1797792"/>
    <lineage>
        <taxon>Bacteria</taxon>
        <taxon>Candidatus Daviesiibacteriota</taxon>
    </lineage>
</organism>
<feature type="transmembrane region" description="Helical" evidence="1">
    <location>
        <begin position="351"/>
        <end position="373"/>
    </location>
</feature>
<evidence type="ECO:0000313" key="2">
    <source>
        <dbReference type="EMBL" id="OGE65115.1"/>
    </source>
</evidence>
<evidence type="ECO:0000256" key="1">
    <source>
        <dbReference type="SAM" id="Phobius"/>
    </source>
</evidence>
<feature type="transmembrane region" description="Helical" evidence="1">
    <location>
        <begin position="204"/>
        <end position="222"/>
    </location>
</feature>
<feature type="transmembrane region" description="Helical" evidence="1">
    <location>
        <begin position="272"/>
        <end position="290"/>
    </location>
</feature>
<feature type="transmembrane region" description="Helical" evidence="1">
    <location>
        <begin position="109"/>
        <end position="128"/>
    </location>
</feature>
<proteinExistence type="predicted"/>
<protein>
    <submittedName>
        <fullName evidence="2">Uncharacterized protein</fullName>
    </submittedName>
</protein>
<sequence length="505" mass="58265">MSKVTASIIIILLIGILYRLILTADGNFLFNMDNARDMVDVREMIVLKKPRLIGPTSAIEGLFNGPAWYYLLSLPFIVSNGEPYASIILEIGLWVIGGFFLLKLVSKWGSWLVLPVGFIWVVSDYIVLATRYAFNPNPVIFLTPLFLYLLVEYLKQGKVIYGILTWFLAGLFFNFEMNFGIFTPIIVFASIIFTKNIKLLKQKVFWLGIAAFIIILLPQVIFDLKHDFIMSRAILRHLSENSSGSFNFLIRFQNISASFYNTFSATLMNHKLFTTIICVFFAPMIVKFWREQKKDRLVTVSLVLIIVPFLGYLILPVTVNPWHLGAEMAASLILIAYLLKNLLDGNLFSKIASIILSVSIVWFAILNISNFFIKEWGKPNLDPSLYKNEIAAIDYVYQKSGGQNFKVYTYLPSVYDYPYQYLFWWYGNKKYGYIPGEYAYAPNKPQYIPSQDKFQGRKDNLSELVFLIKEPDRNDTRSGWEGDFVKLKRLDRQMVGPLEIEIRRE</sequence>
<evidence type="ECO:0000313" key="3">
    <source>
        <dbReference type="Proteomes" id="UP000178859"/>
    </source>
</evidence>
<reference evidence="2 3" key="1">
    <citation type="journal article" date="2016" name="Nat. Commun.">
        <title>Thousands of microbial genomes shed light on interconnected biogeochemical processes in an aquifer system.</title>
        <authorList>
            <person name="Anantharaman K."/>
            <person name="Brown C.T."/>
            <person name="Hug L.A."/>
            <person name="Sharon I."/>
            <person name="Castelle C.J."/>
            <person name="Probst A.J."/>
            <person name="Thomas B.C."/>
            <person name="Singh A."/>
            <person name="Wilkins M.J."/>
            <person name="Karaoz U."/>
            <person name="Brodie E.L."/>
            <person name="Williams K.H."/>
            <person name="Hubbard S.S."/>
            <person name="Banfield J.F."/>
        </authorList>
    </citation>
    <scope>NUCLEOTIDE SEQUENCE [LARGE SCALE GENOMIC DNA]</scope>
</reference>
<name>A0A1F5MIC8_9BACT</name>
<dbReference type="AlphaFoldDB" id="A0A1F5MIC8"/>
<accession>A0A1F5MIC8</accession>
<dbReference type="EMBL" id="MFDT01000001">
    <property type="protein sequence ID" value="OGE65115.1"/>
    <property type="molecule type" value="Genomic_DNA"/>
</dbReference>
<feature type="transmembrane region" description="Helical" evidence="1">
    <location>
        <begin position="83"/>
        <end position="102"/>
    </location>
</feature>